<dbReference type="AlphaFoldDB" id="C0ZXT8"/>
<dbReference type="EMBL" id="AP008957">
    <property type="protein sequence ID" value="BAH33173.1"/>
    <property type="molecule type" value="Genomic_DNA"/>
</dbReference>
<reference evidence="2" key="1">
    <citation type="submission" date="2005-03" db="EMBL/GenBank/DDBJ databases">
        <title>Comparison of the complete genome sequences of Rhodococcus erythropolis PR4 and Rhodococcus opacus B4.</title>
        <authorList>
            <person name="Takarada H."/>
            <person name="Sekine M."/>
            <person name="Hosoyama A."/>
            <person name="Yamada R."/>
            <person name="Fujisawa T."/>
            <person name="Omata S."/>
            <person name="Shimizu A."/>
            <person name="Tsukatani N."/>
            <person name="Tanikawa S."/>
            <person name="Fujita N."/>
            <person name="Harayama S."/>
        </authorList>
    </citation>
    <scope>NUCLEOTIDE SEQUENCE [LARGE SCALE GENOMIC DNA]</scope>
    <source>
        <strain evidence="2">PR4 / NBRC 100887</strain>
    </source>
</reference>
<dbReference type="HOGENOM" id="CLU_2424913_0_0_11"/>
<evidence type="ECO:0000313" key="2">
    <source>
        <dbReference type="Proteomes" id="UP000002204"/>
    </source>
</evidence>
<dbReference type="Proteomes" id="UP000002204">
    <property type="component" value="Chromosome"/>
</dbReference>
<accession>C0ZXT8</accession>
<reference evidence="1 2" key="2">
    <citation type="journal article" date="2006" name="Environ. Microbiol.">
        <title>Sequence analysis of three plasmids harboured in Rhodococcus erythropolis strain PR4.</title>
        <authorList>
            <person name="Sekine M."/>
            <person name="Tanikawa S."/>
            <person name="Omata S."/>
            <person name="Saito M."/>
            <person name="Fujisawa T."/>
            <person name="Tsukatani N."/>
            <person name="Tajima T."/>
            <person name="Sekigawa T."/>
            <person name="Kosugi H."/>
            <person name="Matsuo Y."/>
            <person name="Nishiko R."/>
            <person name="Imamura K."/>
            <person name="Ito M."/>
            <person name="Narita H."/>
            <person name="Tago S."/>
            <person name="Fujita N."/>
            <person name="Harayama S."/>
        </authorList>
    </citation>
    <scope>NUCLEOTIDE SEQUENCE [LARGE SCALE GENOMIC DNA]</scope>
    <source>
        <strain evidence="2">PR4 / NBRC 100887</strain>
    </source>
</reference>
<protein>
    <submittedName>
        <fullName evidence="1">Uncharacterized protein</fullName>
    </submittedName>
</protein>
<dbReference type="KEGG" id="rer:RER_24650"/>
<evidence type="ECO:0000313" key="1">
    <source>
        <dbReference type="EMBL" id="BAH33173.1"/>
    </source>
</evidence>
<name>C0ZXT8_RHOE4</name>
<gene>
    <name evidence="1" type="ordered locus">RER_24650</name>
</gene>
<organism evidence="1 2">
    <name type="scientific">Rhodococcus erythropolis (strain PR4 / NBRC 100887)</name>
    <dbReference type="NCBI Taxonomy" id="234621"/>
    <lineage>
        <taxon>Bacteria</taxon>
        <taxon>Bacillati</taxon>
        <taxon>Actinomycetota</taxon>
        <taxon>Actinomycetes</taxon>
        <taxon>Mycobacteriales</taxon>
        <taxon>Nocardiaceae</taxon>
        <taxon>Rhodococcus</taxon>
        <taxon>Rhodococcus erythropolis group</taxon>
    </lineage>
</organism>
<proteinExistence type="predicted"/>
<sequence length="91" mass="9948">MVVCNLFSGAQTVCEFVDPSDVLFLEGFSGSICLLPCAHPGVEVLELNQALADVDASLVENRQLVDQPSQIESCKIQRCLRYLVHGDPRCP</sequence>